<evidence type="ECO:0000256" key="1">
    <source>
        <dbReference type="SAM" id="Phobius"/>
    </source>
</evidence>
<keyword evidence="3" id="KW-1185">Reference proteome</keyword>
<gene>
    <name evidence="2" type="ORF">J2N86_07540</name>
</gene>
<dbReference type="RefSeq" id="WP_252578722.1">
    <property type="nucleotide sequence ID" value="NZ_CP071527.1"/>
</dbReference>
<dbReference type="Proteomes" id="UP001057474">
    <property type="component" value="Chromosome"/>
</dbReference>
<keyword evidence="1" id="KW-1133">Transmembrane helix</keyword>
<protein>
    <submittedName>
        <fullName evidence="2">Uncharacterized protein</fullName>
    </submittedName>
</protein>
<accession>A0ABY4Y600</accession>
<keyword evidence="1" id="KW-0812">Transmembrane</keyword>
<feature type="transmembrane region" description="Helical" evidence="1">
    <location>
        <begin position="234"/>
        <end position="255"/>
    </location>
</feature>
<keyword evidence="1" id="KW-0472">Membrane</keyword>
<reference evidence="2" key="1">
    <citation type="submission" date="2021-03" db="EMBL/GenBank/DDBJ databases">
        <title>Legionella lytica PCM 2298.</title>
        <authorList>
            <person name="Koper P."/>
        </authorList>
    </citation>
    <scope>NUCLEOTIDE SEQUENCE</scope>
    <source>
        <strain evidence="2">PCM 2298</strain>
    </source>
</reference>
<evidence type="ECO:0000313" key="2">
    <source>
        <dbReference type="EMBL" id="USQ12577.1"/>
    </source>
</evidence>
<dbReference type="EMBL" id="CP071527">
    <property type="protein sequence ID" value="USQ12577.1"/>
    <property type="molecule type" value="Genomic_DNA"/>
</dbReference>
<sequence length="287" mass="32839">MSIKTEKAQSFEQGHNNITCIVGERVFKVSKGLGFELSFTEQVRYWNEYYKDTEYETACITPRDELSLPFIQGRYPTNLERLFCLKQMWAREYIMGDCHDPRNFITKGNQTYPIDFGQVFSPECKFYTVYKKVFLTEINRLTVLVKNEISPKLIPIKQSIAKLNQYKEEHLSSTDPQTLIKVQKINALITDTEGRISAFDSGQLDAFFDYVEKNKEAIDILSENRVTGALWKSILLVLATGIIPALVGGVVQAIATNGNSFLFFNMQPQSRQLALNVQADVTELLMR</sequence>
<evidence type="ECO:0000313" key="3">
    <source>
        <dbReference type="Proteomes" id="UP001057474"/>
    </source>
</evidence>
<name>A0ABY4Y600_9GAMM</name>
<proteinExistence type="predicted"/>
<organism evidence="2 3">
    <name type="scientific">Legionella lytica</name>
    <dbReference type="NCBI Taxonomy" id="96232"/>
    <lineage>
        <taxon>Bacteria</taxon>
        <taxon>Pseudomonadati</taxon>
        <taxon>Pseudomonadota</taxon>
        <taxon>Gammaproteobacteria</taxon>
        <taxon>Legionellales</taxon>
        <taxon>Legionellaceae</taxon>
        <taxon>Legionella</taxon>
    </lineage>
</organism>